<dbReference type="OrthoDB" id="626243at2759"/>
<evidence type="ECO:0000256" key="1">
    <source>
        <dbReference type="SAM" id="MobiDB-lite"/>
    </source>
</evidence>
<dbReference type="RefSeq" id="XP_044459606.1">
    <property type="nucleotide sequence ID" value="XM_044603671.1"/>
</dbReference>
<evidence type="ECO:0000313" key="2">
    <source>
        <dbReference type="EnsemblPlants" id="TraesCS2A02G543800.1"/>
    </source>
</evidence>
<dbReference type="InterPro" id="IPR012871">
    <property type="entry name" value="DUF1668_ORYSA"/>
</dbReference>
<name>A0A3B6B921_WHEAT</name>
<dbReference type="Gramene" id="TraesCLE_scaffold_133112_01G000100.1">
    <property type="protein sequence ID" value="TraesCLE_scaffold_133112_01G000100.1"/>
    <property type="gene ID" value="TraesCLE_scaffold_133112_01G000100"/>
</dbReference>
<dbReference type="PANTHER" id="PTHR33085:SF51">
    <property type="entry name" value="DUF1618 DOMAIN-CONTAINING PROTEIN"/>
    <property type="match status" value="1"/>
</dbReference>
<dbReference type="Gramene" id="TraesCAD_scaffold_115164_01G000200.1">
    <property type="protein sequence ID" value="TraesCAD_scaffold_115164_01G000200.1"/>
    <property type="gene ID" value="TraesCAD_scaffold_115164_01G000200"/>
</dbReference>
<dbReference type="Pfam" id="PF07893">
    <property type="entry name" value="DUF1668"/>
    <property type="match status" value="1"/>
</dbReference>
<dbReference type="Gramene" id="TraesCS2A03G1253700.1">
    <property type="protein sequence ID" value="TraesCS2A03G1253700.1.CDS"/>
    <property type="gene ID" value="TraesCS2A03G1253700"/>
</dbReference>
<dbReference type="Proteomes" id="UP000019116">
    <property type="component" value="Chromosome 2A"/>
</dbReference>
<dbReference type="AlphaFoldDB" id="A0A3B6B921"/>
<accession>A0A3B6B921</accession>
<feature type="region of interest" description="Disordered" evidence="1">
    <location>
        <begin position="505"/>
        <end position="537"/>
    </location>
</feature>
<dbReference type="GeneID" id="123190945"/>
<dbReference type="Gramene" id="TraesROB_scaffold_084904_01G000100.1">
    <property type="protein sequence ID" value="TraesROB_scaffold_084904_01G000100.1"/>
    <property type="gene ID" value="TraesROB_scaffold_084904_01G000100"/>
</dbReference>
<keyword evidence="3" id="KW-1185">Reference proteome</keyword>
<reference evidence="2" key="2">
    <citation type="submission" date="2018-10" db="UniProtKB">
        <authorList>
            <consortium name="EnsemblPlants"/>
        </authorList>
    </citation>
    <scope>IDENTIFICATION</scope>
</reference>
<evidence type="ECO:0000313" key="3">
    <source>
        <dbReference type="Proteomes" id="UP000019116"/>
    </source>
</evidence>
<organism evidence="2">
    <name type="scientific">Triticum aestivum</name>
    <name type="common">Wheat</name>
    <dbReference type="NCBI Taxonomy" id="4565"/>
    <lineage>
        <taxon>Eukaryota</taxon>
        <taxon>Viridiplantae</taxon>
        <taxon>Streptophyta</taxon>
        <taxon>Embryophyta</taxon>
        <taxon>Tracheophyta</taxon>
        <taxon>Spermatophyta</taxon>
        <taxon>Magnoliopsida</taxon>
        <taxon>Liliopsida</taxon>
        <taxon>Poales</taxon>
        <taxon>Poaceae</taxon>
        <taxon>BOP clade</taxon>
        <taxon>Pooideae</taxon>
        <taxon>Triticodae</taxon>
        <taxon>Triticeae</taxon>
        <taxon>Triticinae</taxon>
        <taxon>Triticum</taxon>
    </lineage>
</organism>
<protein>
    <submittedName>
        <fullName evidence="2">Uncharacterized protein</fullName>
    </submittedName>
</protein>
<gene>
    <name evidence="2" type="primary">LOC123190945</name>
</gene>
<dbReference type="EnsemblPlants" id="TraesCS2A02G543800.1">
    <property type="protein sequence ID" value="TraesCS2A02G543800.1"/>
    <property type="gene ID" value="TraesCS2A02G543800"/>
</dbReference>
<proteinExistence type="predicted"/>
<sequence>MLRPASISPAVLVEYVVPPSLKADVLAMVMGAAWAVATDGRHGVRETAAARATVTAGPETASARKTEAERFLCAGVCSGGVERSCSRRIAKGWRPPSPIPVTDYMWAQVIVRGRRMSGSMRRILNLGLFEGVKRAYSLRRLNLELSKVKFFHPTAQEAAAHGKVLPTLTPAQAEATSRTRICNTDLATAEAAAPKIDPPKTELVIKPPEVSYSIRSPRCVHFLPTASESKVVMVDRGNRMIRFNIVNSPHYNDTQDGQVPRHSRYIDSMPSLHGYKEAPLTISVPPTNLHLLDGEDAGDLYIIDSVLHPNKADVRPQFEALVWRGITTSLASHRFWHCDILPLPPWITHHRNAFVYGHALVGDTICFSISGPEGDGTYCFHMATRQWSKAGDWLMPFHGKADYVPELGLWFGVADGLPCAADLSGVVGGEEPPPEKMRIWVHDDLPEEWQPNQFFKPRVISLGSGKFMVVDFLDDMQFDKESNEMCLEKQFALFTGMEVAYSNGNGKGKNSRNGAIKDNDHSSGSENGGKGKGKGLIRGLRMIKHKSGRYMFNNHQRIEEVL</sequence>
<dbReference type="PANTHER" id="PTHR33085">
    <property type="entry name" value="OS12G0113100 PROTEIN-RELATED"/>
    <property type="match status" value="1"/>
</dbReference>
<dbReference type="Gramene" id="TraesCS2A02G543800.1">
    <property type="protein sequence ID" value="TraesCS2A02G543800.1"/>
    <property type="gene ID" value="TraesCS2A02G543800"/>
</dbReference>
<reference evidence="2" key="1">
    <citation type="submission" date="2018-08" db="EMBL/GenBank/DDBJ databases">
        <authorList>
            <person name="Rossello M."/>
        </authorList>
    </citation>
    <scope>NUCLEOTIDE SEQUENCE [LARGE SCALE GENOMIC DNA]</scope>
    <source>
        <strain evidence="2">cv. Chinese Spring</strain>
    </source>
</reference>